<dbReference type="PANTHER" id="PTHR45902:SF1">
    <property type="entry name" value="LATROPHILIN RECEPTOR-LIKE PROTEIN A"/>
    <property type="match status" value="1"/>
</dbReference>
<accession>A0A8S3V565</accession>
<evidence type="ECO:0008006" key="3">
    <source>
        <dbReference type="Google" id="ProtNLM"/>
    </source>
</evidence>
<dbReference type="InterPro" id="IPR053231">
    <property type="entry name" value="GPCR_LN-TM7"/>
</dbReference>
<dbReference type="EMBL" id="CAJPWZ010003023">
    <property type="protein sequence ID" value="CAG2249988.1"/>
    <property type="molecule type" value="Genomic_DNA"/>
</dbReference>
<dbReference type="AlphaFoldDB" id="A0A8S3V565"/>
<organism evidence="1 2">
    <name type="scientific">Mytilus edulis</name>
    <name type="common">Blue mussel</name>
    <dbReference type="NCBI Taxonomy" id="6550"/>
    <lineage>
        <taxon>Eukaryota</taxon>
        <taxon>Metazoa</taxon>
        <taxon>Spiralia</taxon>
        <taxon>Lophotrochozoa</taxon>
        <taxon>Mollusca</taxon>
        <taxon>Bivalvia</taxon>
        <taxon>Autobranchia</taxon>
        <taxon>Pteriomorphia</taxon>
        <taxon>Mytilida</taxon>
        <taxon>Mytiloidea</taxon>
        <taxon>Mytilidae</taxon>
        <taxon>Mytilinae</taxon>
        <taxon>Mytilus</taxon>
    </lineage>
</organism>
<comment type="caution">
    <text evidence="1">The sequence shown here is derived from an EMBL/GenBank/DDBJ whole genome shotgun (WGS) entry which is preliminary data.</text>
</comment>
<dbReference type="OrthoDB" id="6077263at2759"/>
<keyword evidence="2" id="KW-1185">Reference proteome</keyword>
<dbReference type="PANTHER" id="PTHR45902">
    <property type="entry name" value="LATROPHILIN RECEPTOR-LIKE PROTEIN A"/>
    <property type="match status" value="1"/>
</dbReference>
<dbReference type="Gene3D" id="3.60.10.10">
    <property type="entry name" value="Endonuclease/exonuclease/phosphatase"/>
    <property type="match status" value="1"/>
</dbReference>
<gene>
    <name evidence="1" type="ORF">MEDL_61757</name>
</gene>
<protein>
    <recommendedName>
        <fullName evidence="3">SMB domain-containing protein</fullName>
    </recommendedName>
</protein>
<proteinExistence type="predicted"/>
<reference evidence="1" key="1">
    <citation type="submission" date="2021-03" db="EMBL/GenBank/DDBJ databases">
        <authorList>
            <person name="Bekaert M."/>
        </authorList>
    </citation>
    <scope>NUCLEOTIDE SEQUENCE</scope>
</reference>
<dbReference type="Proteomes" id="UP000683360">
    <property type="component" value="Unassembled WGS sequence"/>
</dbReference>
<dbReference type="InterPro" id="IPR036691">
    <property type="entry name" value="Endo/exonu/phosph_ase_sf"/>
</dbReference>
<dbReference type="SUPFAM" id="SSF56219">
    <property type="entry name" value="DNase I-like"/>
    <property type="match status" value="1"/>
</dbReference>
<name>A0A8S3V565_MYTED</name>
<evidence type="ECO:0000313" key="2">
    <source>
        <dbReference type="Proteomes" id="UP000683360"/>
    </source>
</evidence>
<sequence>MKIIQTDTNITDASIAKFENSSNTAVGILKLFALNVDTFREENETQLTSIFVFNVTHPTVLFQLIQQLNTLNVLFLTIASLDNFENKNTMTCLNNTDKVTLHSVEIDYNNQTVVGLVPVIIGETKSSRSYSNQTFSTELQNHGNTNSLNRNVQSMKNERNRTITTETAGFKSYSTKPWKPTSTFSYKMILKTDDYNYENATGFLPEKYNDQNNDYEPVKAYCPRLNCSSWICSCDEHCFIFNDCCYVMLEQLFNTSEEAILAERISNKTTALQSLGYDTHQIKLAEMMAQYGECTLVELSYHFFTVIVTCPDNYRNYFHENQCRNTRFGNVWDIPVYIKIFEKYQITFRNMFCALCHGYNINDIKFWNATLYCPDFRTPELDSCYVKKNVHQHELIPNKCISPYPYQFETCDNETPNVESILCPSYVEPIKSGITFKNRHCVGCLNNNFLLNPSCEFSKWLLNDHRPKYQGLDIFFAYDRHGLVSDTNLIQITCPKDLHFDFITMSCTQMSCPSGFIVYESQCIPNELHLSKNMHISIRYRLIMKINQTDANITDITIAKFENISNAAVGVLELFALNVDIFRAENETQLVSILIFNVTHPTVLYHLIQELNTLNISYLTTASLDNFENKNTILCTKYTYIVTLHSVEIDYNNQTVVGLVPVVLKYQDTHYIIIGGDLNEDLGNIDRINKRKDYLEKFVKETGLKYDNEGKTFVKVNGEECSELDYFLHKLGKIKPTHKQVLNSVMNNTSDHHPIKMKILYGISNDADCKKSN</sequence>
<evidence type="ECO:0000313" key="1">
    <source>
        <dbReference type="EMBL" id="CAG2249988.1"/>
    </source>
</evidence>